<dbReference type="AlphaFoldDB" id="A0A364NGY1"/>
<keyword evidence="1" id="KW-0175">Coiled coil</keyword>
<feature type="domain" description="Ribosome recycling factor" evidence="4">
    <location>
        <begin position="116"/>
        <end position="282"/>
    </location>
</feature>
<dbReference type="InterPro" id="IPR036191">
    <property type="entry name" value="RRF_sf"/>
</dbReference>
<keyword evidence="3" id="KW-0472">Membrane</keyword>
<keyword evidence="6" id="KW-1185">Reference proteome</keyword>
<dbReference type="Gene3D" id="3.30.1360.40">
    <property type="match status" value="1"/>
</dbReference>
<evidence type="ECO:0000259" key="4">
    <source>
        <dbReference type="Pfam" id="PF01765"/>
    </source>
</evidence>
<dbReference type="PANTHER" id="PTHR42029:SF3">
    <property type="entry name" value="AN04G07800"/>
    <property type="match status" value="1"/>
</dbReference>
<gene>
    <name evidence="5" type="ORF">DDE83_000072</name>
</gene>
<dbReference type="InterPro" id="IPR023584">
    <property type="entry name" value="Ribosome_recyc_fac_dom"/>
</dbReference>
<proteinExistence type="predicted"/>
<feature type="coiled-coil region" evidence="1">
    <location>
        <begin position="218"/>
        <end position="245"/>
    </location>
</feature>
<evidence type="ECO:0000313" key="5">
    <source>
        <dbReference type="EMBL" id="RAR16507.1"/>
    </source>
</evidence>
<keyword evidence="3" id="KW-0812">Transmembrane</keyword>
<name>A0A364NGY1_STELY</name>
<feature type="transmembrane region" description="Helical" evidence="3">
    <location>
        <begin position="383"/>
        <end position="402"/>
    </location>
</feature>
<dbReference type="Gene3D" id="1.10.132.20">
    <property type="entry name" value="Ribosome-recycling factor"/>
    <property type="match status" value="1"/>
</dbReference>
<feature type="transmembrane region" description="Helical" evidence="3">
    <location>
        <begin position="549"/>
        <end position="569"/>
    </location>
</feature>
<evidence type="ECO:0000256" key="2">
    <source>
        <dbReference type="SAM" id="MobiDB-lite"/>
    </source>
</evidence>
<sequence>MPPSPRSIIMSRLAVPRVALQLGSHGALGTCQRAIGVPRRSLPLLRAATPQCASCAVRSFSVSAQLSKKAGKANKAHARTDSAPPVSKAGGFTPTDEALDVSGLEASVLQAIEKLTHDLSQLRSGGKLNPDIVESLKVQLGTAGHGKESVRLGDIAQVVPRGRVLNVICGEEGHIKPISTAIAASPHSLTPLSPEPSNPLTIQVPLPPPTGETRRAAVESAVKASERADRLIQQARQEHNKKLRKFSLDREVLPDDLQKAKKLMEDVVKKGHTEVKRISDGAKRVLENFLPRLLSLSRSAHIDPVTSAPQQHLEGSRVADETIDGSSFSIDSFKLRIAHATMAPLINSIDLLALGKRVPEPANTRTSPPTRASMSIEGGFLEAWAQGYNVGSLIILILIVFCNYRSGIWLHKLILLELLLAIWHGTFIFVDDPHYGWYLSATASLLFISYFLHNVVSWLKIRPFLPLWGSRLFIISLLCVQPFWVAESWSNFAYFNQLENGSKVNIRTRPWEALVRDPWWIFTTWKLIHAIKKTYTFSLWTLICINRRFGVMLACMFLSIAFLLTDVAVSAAKVTASSGINPYWRFALVFKCASDTIFLDDFKSVLDDIIARKFSSAGDTVRRGSISGTGFHNHKRSRSTSRGEFIECSMLERVDSPSTNNTYSKSTRSKFRSSFSRSSHKSPKVPMIHIQQPAEVAQPRQPSQDSWDSEGPVAPRPAHTVYRNPELKANESDGSLLIGRLV</sequence>
<organism evidence="5 6">
    <name type="scientific">Stemphylium lycopersici</name>
    <name type="common">Tomato gray leaf spot disease fungus</name>
    <name type="synonym">Thyrospora lycopersici</name>
    <dbReference type="NCBI Taxonomy" id="183478"/>
    <lineage>
        <taxon>Eukaryota</taxon>
        <taxon>Fungi</taxon>
        <taxon>Dikarya</taxon>
        <taxon>Ascomycota</taxon>
        <taxon>Pezizomycotina</taxon>
        <taxon>Dothideomycetes</taxon>
        <taxon>Pleosporomycetidae</taxon>
        <taxon>Pleosporales</taxon>
        <taxon>Pleosporineae</taxon>
        <taxon>Pleosporaceae</taxon>
        <taxon>Stemphylium</taxon>
    </lineage>
</organism>
<feature type="transmembrane region" description="Helical" evidence="3">
    <location>
        <begin position="464"/>
        <end position="484"/>
    </location>
</feature>
<feature type="region of interest" description="Disordered" evidence="2">
    <location>
        <begin position="656"/>
        <end position="735"/>
    </location>
</feature>
<dbReference type="EMBL" id="QGDH01000002">
    <property type="protein sequence ID" value="RAR16507.1"/>
    <property type="molecule type" value="Genomic_DNA"/>
</dbReference>
<dbReference type="SUPFAM" id="SSF55194">
    <property type="entry name" value="Ribosome recycling factor, RRF"/>
    <property type="match status" value="1"/>
</dbReference>
<feature type="region of interest" description="Disordered" evidence="2">
    <location>
        <begin position="72"/>
        <end position="93"/>
    </location>
</feature>
<comment type="caution">
    <text evidence="5">The sequence shown here is derived from an EMBL/GenBank/DDBJ whole genome shotgun (WGS) entry which is preliminary data.</text>
</comment>
<feature type="transmembrane region" description="Helical" evidence="3">
    <location>
        <begin position="409"/>
        <end position="429"/>
    </location>
</feature>
<dbReference type="Proteomes" id="UP000249619">
    <property type="component" value="Unassembled WGS sequence"/>
</dbReference>
<reference evidence="6" key="1">
    <citation type="submission" date="2018-05" db="EMBL/GenBank/DDBJ databases">
        <title>Draft genome sequence of Stemphylium lycopersici strain CIDEFI 213.</title>
        <authorList>
            <person name="Medina R."/>
            <person name="Franco M.E.E."/>
            <person name="Lucentini C.G."/>
            <person name="Saparrat M.C.N."/>
            <person name="Balatti P.A."/>
        </authorList>
    </citation>
    <scope>NUCLEOTIDE SEQUENCE [LARGE SCALE GENOMIC DNA]</scope>
    <source>
        <strain evidence="6">CIDEFI 213</strain>
    </source>
</reference>
<keyword evidence="3" id="KW-1133">Transmembrane helix</keyword>
<evidence type="ECO:0000256" key="3">
    <source>
        <dbReference type="SAM" id="Phobius"/>
    </source>
</evidence>
<accession>A0A364NGY1</accession>
<evidence type="ECO:0000313" key="6">
    <source>
        <dbReference type="Proteomes" id="UP000249619"/>
    </source>
</evidence>
<dbReference type="Pfam" id="PF01765">
    <property type="entry name" value="RRF"/>
    <property type="match status" value="1"/>
</dbReference>
<dbReference type="PANTHER" id="PTHR42029">
    <property type="entry name" value="AN04G07800"/>
    <property type="match status" value="1"/>
</dbReference>
<feature type="transmembrane region" description="Helical" evidence="3">
    <location>
        <begin position="435"/>
        <end position="452"/>
    </location>
</feature>
<protein>
    <recommendedName>
        <fullName evidence="4">Ribosome recycling factor domain-containing protein</fullName>
    </recommendedName>
</protein>
<evidence type="ECO:0000256" key="1">
    <source>
        <dbReference type="SAM" id="Coils"/>
    </source>
</evidence>